<comment type="caution">
    <text evidence="1">The sequence shown here is derived from an EMBL/GenBank/DDBJ whole genome shotgun (WGS) entry which is preliminary data.</text>
</comment>
<keyword evidence="2" id="KW-1185">Reference proteome</keyword>
<dbReference type="Proteomes" id="UP000179807">
    <property type="component" value="Unassembled WGS sequence"/>
</dbReference>
<evidence type="ECO:0000313" key="2">
    <source>
        <dbReference type="Proteomes" id="UP000179807"/>
    </source>
</evidence>
<dbReference type="GeneID" id="94841550"/>
<accession>A0A1J4JVP9</accession>
<evidence type="ECO:0000313" key="1">
    <source>
        <dbReference type="EMBL" id="OHT03091.1"/>
    </source>
</evidence>
<sequence length="169" mass="19391">MSLISFTILETSSIHNIDPNDDIRICVTAYPMREKLVHVVKGSNIANINHTFEIGNGKYLVSSLLVTFRRKSFINADPIIGRFEVDMKKIPTRKDNVMTFDLFPFINANETSFVQVTLKYPQVLTRIYVDVPDLMMMAQETPLVSNLSPEFSEFVINAQKRHRGFSEME</sequence>
<dbReference type="EMBL" id="MLAK01000839">
    <property type="protein sequence ID" value="OHT03091.1"/>
    <property type="molecule type" value="Genomic_DNA"/>
</dbReference>
<proteinExistence type="predicted"/>
<protein>
    <submittedName>
        <fullName evidence="1">Uncharacterized protein</fullName>
    </submittedName>
</protein>
<gene>
    <name evidence="1" type="ORF">TRFO_29550</name>
</gene>
<dbReference type="RefSeq" id="XP_068356227.1">
    <property type="nucleotide sequence ID" value="XM_068506846.1"/>
</dbReference>
<name>A0A1J4JVP9_9EUKA</name>
<dbReference type="VEuPathDB" id="TrichDB:TRFO_29550"/>
<organism evidence="1 2">
    <name type="scientific">Tritrichomonas foetus</name>
    <dbReference type="NCBI Taxonomy" id="1144522"/>
    <lineage>
        <taxon>Eukaryota</taxon>
        <taxon>Metamonada</taxon>
        <taxon>Parabasalia</taxon>
        <taxon>Tritrichomonadida</taxon>
        <taxon>Tritrichomonadidae</taxon>
        <taxon>Tritrichomonas</taxon>
    </lineage>
</organism>
<reference evidence="1" key="1">
    <citation type="submission" date="2016-10" db="EMBL/GenBank/DDBJ databases">
        <authorList>
            <person name="Benchimol M."/>
            <person name="Almeida L.G."/>
            <person name="Vasconcelos A.T."/>
            <person name="Perreira-Neves A."/>
            <person name="Rosa I.A."/>
            <person name="Tasca T."/>
            <person name="Bogo M.R."/>
            <person name="de Souza W."/>
        </authorList>
    </citation>
    <scope>NUCLEOTIDE SEQUENCE [LARGE SCALE GENOMIC DNA]</scope>
    <source>
        <strain evidence="1">K</strain>
    </source>
</reference>
<dbReference type="AlphaFoldDB" id="A0A1J4JVP9"/>